<gene>
    <name evidence="2" type="ORF">ATK86_3315</name>
</gene>
<dbReference type="PANTHER" id="PTHR47432">
    <property type="entry name" value="CELL WALL ASSEMBLY REGULATOR SMI1"/>
    <property type="match status" value="1"/>
</dbReference>
<evidence type="ECO:0000313" key="2">
    <source>
        <dbReference type="EMBL" id="PKV78930.1"/>
    </source>
</evidence>
<sequence>MACYVLAVQAIELFEDYVGWLRVNVPRAYENLAPPADQDDIGKLEQTLGQRIPDDVKAVLMMHNGQRLTDTTIREDDGAVPCIPTLSFLSADLIEQCWSEWAFLREDSDPEELTDGEALPGSEGRVRPLYTSPGWIPLWSDPLRSDYIGLDLDPDSAGTRGQIINFGRNEDRHYVCAENFTELLQILLDEVRSGRWQASTLVYDDERGRELSVFGDVEDGVGRPFFGGIDDHFFNVLYDYAMTRSGNDVPDS</sequence>
<dbReference type="SUPFAM" id="SSF160631">
    <property type="entry name" value="SMI1/KNR4-like"/>
    <property type="match status" value="1"/>
</dbReference>
<proteinExistence type="predicted"/>
<dbReference type="Pfam" id="PF09346">
    <property type="entry name" value="SMI1_KNR4"/>
    <property type="match status" value="1"/>
</dbReference>
<feature type="domain" description="Knr4/Smi1-like" evidence="1">
    <location>
        <begin position="35"/>
        <end position="186"/>
    </location>
</feature>
<protein>
    <submittedName>
        <fullName evidence="2">Cell wall assembly regulator SMI1</fullName>
    </submittedName>
</protein>
<organism evidence="2 3">
    <name type="scientific">Nocardia fluminea</name>
    <dbReference type="NCBI Taxonomy" id="134984"/>
    <lineage>
        <taxon>Bacteria</taxon>
        <taxon>Bacillati</taxon>
        <taxon>Actinomycetota</taxon>
        <taxon>Actinomycetes</taxon>
        <taxon>Mycobacteriales</taxon>
        <taxon>Nocardiaceae</taxon>
        <taxon>Nocardia</taxon>
    </lineage>
</organism>
<evidence type="ECO:0000259" key="1">
    <source>
        <dbReference type="SMART" id="SM00860"/>
    </source>
</evidence>
<dbReference type="AlphaFoldDB" id="A0A2N3VBC5"/>
<name>A0A2N3VBC5_9NOCA</name>
<reference evidence="2 3" key="1">
    <citation type="submission" date="2017-12" db="EMBL/GenBank/DDBJ databases">
        <title>Sequencing the genomes of 1000 Actinobacteria strains.</title>
        <authorList>
            <person name="Klenk H.-P."/>
        </authorList>
    </citation>
    <scope>NUCLEOTIDE SEQUENCE [LARGE SCALE GENOMIC DNA]</scope>
    <source>
        <strain evidence="2 3">DSM 44489</strain>
    </source>
</reference>
<keyword evidence="3" id="KW-1185">Reference proteome</keyword>
<dbReference type="InterPro" id="IPR018958">
    <property type="entry name" value="Knr4/Smi1-like_dom"/>
</dbReference>
<dbReference type="EMBL" id="PJMW01000002">
    <property type="protein sequence ID" value="PKV78930.1"/>
    <property type="molecule type" value="Genomic_DNA"/>
</dbReference>
<dbReference type="GO" id="GO:0043332">
    <property type="term" value="C:mating projection tip"/>
    <property type="evidence" value="ECO:0007669"/>
    <property type="project" value="TreeGrafter"/>
</dbReference>
<dbReference type="Gene3D" id="3.40.1580.10">
    <property type="entry name" value="SMI1/KNR4-like"/>
    <property type="match status" value="1"/>
</dbReference>
<dbReference type="InterPro" id="IPR037883">
    <property type="entry name" value="Knr4/Smi1-like_sf"/>
</dbReference>
<dbReference type="OrthoDB" id="4759758at2"/>
<evidence type="ECO:0000313" key="3">
    <source>
        <dbReference type="Proteomes" id="UP000233766"/>
    </source>
</evidence>
<dbReference type="Proteomes" id="UP000233766">
    <property type="component" value="Unassembled WGS sequence"/>
</dbReference>
<dbReference type="PANTHER" id="PTHR47432:SF1">
    <property type="entry name" value="CELL WALL ASSEMBLY REGULATOR SMI1"/>
    <property type="match status" value="1"/>
</dbReference>
<dbReference type="SMART" id="SM00860">
    <property type="entry name" value="SMI1_KNR4"/>
    <property type="match status" value="1"/>
</dbReference>
<accession>A0A2N3VBC5</accession>
<comment type="caution">
    <text evidence="2">The sequence shown here is derived from an EMBL/GenBank/DDBJ whole genome shotgun (WGS) entry which is preliminary data.</text>
</comment>
<dbReference type="InterPro" id="IPR051873">
    <property type="entry name" value="KNR4/SMI1_regulator"/>
</dbReference>